<dbReference type="InterPro" id="IPR027470">
    <property type="entry name" value="Cation_efflux_CTD"/>
</dbReference>
<keyword evidence="3" id="KW-0813">Transport</keyword>
<dbReference type="Gene3D" id="3.30.70.1350">
    <property type="entry name" value="Cation efflux protein, cytoplasmic domain"/>
    <property type="match status" value="1"/>
</dbReference>
<dbReference type="NCBIfam" id="TIGR01297">
    <property type="entry name" value="CDF"/>
    <property type="match status" value="1"/>
</dbReference>
<dbReference type="SUPFAM" id="SSF161111">
    <property type="entry name" value="Cation efflux protein transmembrane domain-like"/>
    <property type="match status" value="1"/>
</dbReference>
<dbReference type="Proteomes" id="UP001365405">
    <property type="component" value="Unassembled WGS sequence"/>
</dbReference>
<dbReference type="Pfam" id="PF16916">
    <property type="entry name" value="ZT_dimer"/>
    <property type="match status" value="1"/>
</dbReference>
<organism evidence="10 11">
    <name type="scientific">Pseudaquabacterium inlustre</name>
    <dbReference type="NCBI Taxonomy" id="2984192"/>
    <lineage>
        <taxon>Bacteria</taxon>
        <taxon>Pseudomonadati</taxon>
        <taxon>Pseudomonadota</taxon>
        <taxon>Betaproteobacteria</taxon>
        <taxon>Burkholderiales</taxon>
        <taxon>Sphaerotilaceae</taxon>
        <taxon>Pseudaquabacterium</taxon>
    </lineage>
</organism>
<evidence type="ECO:0000313" key="11">
    <source>
        <dbReference type="Proteomes" id="UP001365405"/>
    </source>
</evidence>
<dbReference type="Pfam" id="PF01545">
    <property type="entry name" value="Cation_efflux"/>
    <property type="match status" value="1"/>
</dbReference>
<dbReference type="InterPro" id="IPR058533">
    <property type="entry name" value="Cation_efflux_TM"/>
</dbReference>
<comment type="similarity">
    <text evidence="2">Belongs to the cation diffusion facilitator (CDF) transporter (TC 2.A.4) family.</text>
</comment>
<evidence type="ECO:0000256" key="6">
    <source>
        <dbReference type="ARBA" id="ARBA00023136"/>
    </source>
</evidence>
<evidence type="ECO:0000256" key="5">
    <source>
        <dbReference type="ARBA" id="ARBA00022989"/>
    </source>
</evidence>
<keyword evidence="6 7" id="KW-0472">Membrane</keyword>
<dbReference type="InterPro" id="IPR050291">
    <property type="entry name" value="CDF_Transporter"/>
</dbReference>
<evidence type="ECO:0000313" key="10">
    <source>
        <dbReference type="EMBL" id="MEK8053373.1"/>
    </source>
</evidence>
<feature type="domain" description="Cation efflux protein transmembrane" evidence="8">
    <location>
        <begin position="7"/>
        <end position="201"/>
    </location>
</feature>
<feature type="transmembrane region" description="Helical" evidence="7">
    <location>
        <begin position="72"/>
        <end position="95"/>
    </location>
</feature>
<dbReference type="RefSeq" id="WP_341413110.1">
    <property type="nucleotide sequence ID" value="NZ_JBBUTH010000011.1"/>
</dbReference>
<keyword evidence="4 7" id="KW-0812">Transmembrane</keyword>
<proteinExistence type="inferred from homology"/>
<evidence type="ECO:0000256" key="7">
    <source>
        <dbReference type="SAM" id="Phobius"/>
    </source>
</evidence>
<accession>A0ABU9CP21</accession>
<protein>
    <submittedName>
        <fullName evidence="10">Cation diffusion facilitator family transporter</fullName>
    </submittedName>
</protein>
<evidence type="ECO:0000256" key="1">
    <source>
        <dbReference type="ARBA" id="ARBA00004141"/>
    </source>
</evidence>
<keyword evidence="5 7" id="KW-1133">Transmembrane helix</keyword>
<reference evidence="10 11" key="1">
    <citation type="submission" date="2024-04" db="EMBL/GenBank/DDBJ databases">
        <title>Novel species of the genus Ideonella isolated from streams.</title>
        <authorList>
            <person name="Lu H."/>
        </authorList>
    </citation>
    <scope>NUCLEOTIDE SEQUENCE [LARGE SCALE GENOMIC DNA]</scope>
    <source>
        <strain evidence="10 11">DXS22W</strain>
    </source>
</reference>
<dbReference type="InterPro" id="IPR002524">
    <property type="entry name" value="Cation_efflux"/>
</dbReference>
<sequence>MQVASYLKLSVAVAVATIALKTGAWWLTDSVSLLSDAMESLVNLAGAMFALVMVTVAQAPPDADHPYGHHKAEYFSSGFEGVLILVAALGIIWASGQRLLHPQPLEALGWGVVLSVVSSAMNGALAWAMLRKAREHRSMALEADARHLFTDVWTSAGVVLGLGAVHATGWLWLDPVIAIGVALNIVREGVHLIARSADGLMDRAIDAEGREAIQRVLDDFAHHTIRFDHVVTRRAGQRQFVDLHMHMPADWSLGRAAAVRASVEQALMAAVPGLRATLQLLPMDVEAHFDDPRDPL</sequence>
<dbReference type="Gene3D" id="1.20.1510.10">
    <property type="entry name" value="Cation efflux protein transmembrane domain"/>
    <property type="match status" value="1"/>
</dbReference>
<feature type="transmembrane region" description="Helical" evidence="7">
    <location>
        <begin position="107"/>
        <end position="130"/>
    </location>
</feature>
<dbReference type="InterPro" id="IPR036837">
    <property type="entry name" value="Cation_efflux_CTD_sf"/>
</dbReference>
<evidence type="ECO:0000256" key="4">
    <source>
        <dbReference type="ARBA" id="ARBA00022692"/>
    </source>
</evidence>
<evidence type="ECO:0000256" key="3">
    <source>
        <dbReference type="ARBA" id="ARBA00022448"/>
    </source>
</evidence>
<name>A0ABU9CP21_9BURK</name>
<keyword evidence="11" id="KW-1185">Reference proteome</keyword>
<dbReference type="PANTHER" id="PTHR43840:SF15">
    <property type="entry name" value="MITOCHONDRIAL METAL TRANSPORTER 1-RELATED"/>
    <property type="match status" value="1"/>
</dbReference>
<dbReference type="InterPro" id="IPR027469">
    <property type="entry name" value="Cation_efflux_TMD_sf"/>
</dbReference>
<evidence type="ECO:0000256" key="2">
    <source>
        <dbReference type="ARBA" id="ARBA00008114"/>
    </source>
</evidence>
<comment type="subcellular location">
    <subcellularLocation>
        <location evidence="1">Membrane</location>
        <topology evidence="1">Multi-pass membrane protein</topology>
    </subcellularLocation>
</comment>
<feature type="domain" description="Cation efflux protein cytoplasmic" evidence="9">
    <location>
        <begin position="207"/>
        <end position="281"/>
    </location>
</feature>
<dbReference type="SUPFAM" id="SSF160240">
    <property type="entry name" value="Cation efflux protein cytoplasmic domain-like"/>
    <property type="match status" value="1"/>
</dbReference>
<gene>
    <name evidence="10" type="ORF">AACH10_24160</name>
</gene>
<evidence type="ECO:0000259" key="9">
    <source>
        <dbReference type="Pfam" id="PF16916"/>
    </source>
</evidence>
<dbReference type="PANTHER" id="PTHR43840">
    <property type="entry name" value="MITOCHONDRIAL METAL TRANSPORTER 1-RELATED"/>
    <property type="match status" value="1"/>
</dbReference>
<feature type="transmembrane region" description="Helical" evidence="7">
    <location>
        <begin position="40"/>
        <end position="60"/>
    </location>
</feature>
<evidence type="ECO:0000259" key="8">
    <source>
        <dbReference type="Pfam" id="PF01545"/>
    </source>
</evidence>
<comment type="caution">
    <text evidence="10">The sequence shown here is derived from an EMBL/GenBank/DDBJ whole genome shotgun (WGS) entry which is preliminary data.</text>
</comment>
<dbReference type="EMBL" id="JBBUTH010000011">
    <property type="protein sequence ID" value="MEK8053373.1"/>
    <property type="molecule type" value="Genomic_DNA"/>
</dbReference>